<proteinExistence type="predicted"/>
<dbReference type="EMBL" id="MT143649">
    <property type="protein sequence ID" value="QJA99409.1"/>
    <property type="molecule type" value="Genomic_DNA"/>
</dbReference>
<sequence>MSHGQPDFGAYAAKVTVGSLADMAELAARLGSIVTLDRRGDVIFFDDFEAPILNWTGKELGVGHEERLYPDKAFMGSQSVYLDPGGEMGDSTFIVRRFHATPNQCYGLEARKYQVLANAYFNITIWIYTDSKVYKAHWVYNSEEEKLFILDSGGEEKEIAANIKTYRLRDEWFPTKLVIDSLNWKYVRGLFLGKEYDLSDELMEEDTTDVPPCIELFAGVDNVTGTPTGVLYDNIILTQNEP</sequence>
<reference evidence="1" key="1">
    <citation type="submission" date="2020-03" db="EMBL/GenBank/DDBJ databases">
        <title>The deep terrestrial virosphere.</title>
        <authorList>
            <person name="Holmfeldt K."/>
            <person name="Nilsson E."/>
            <person name="Simone D."/>
            <person name="Lopez-Fernandez M."/>
            <person name="Wu X."/>
            <person name="de Brujin I."/>
            <person name="Lundin D."/>
            <person name="Andersson A."/>
            <person name="Bertilsson S."/>
            <person name="Dopson M."/>
        </authorList>
    </citation>
    <scope>NUCLEOTIDE SEQUENCE</scope>
    <source>
        <strain evidence="1">MM171A01060</strain>
    </source>
</reference>
<organism evidence="1">
    <name type="scientific">viral metagenome</name>
    <dbReference type="NCBI Taxonomy" id="1070528"/>
    <lineage>
        <taxon>unclassified sequences</taxon>
        <taxon>metagenomes</taxon>
        <taxon>organismal metagenomes</taxon>
    </lineage>
</organism>
<gene>
    <name evidence="1" type="ORF">MM171A01060_0005</name>
</gene>
<accession>A0A6M3LZR8</accession>
<protein>
    <submittedName>
        <fullName evidence="1">Uncharacterized protein</fullName>
    </submittedName>
</protein>
<dbReference type="AlphaFoldDB" id="A0A6M3LZR8"/>
<name>A0A6M3LZR8_9ZZZZ</name>
<evidence type="ECO:0000313" key="1">
    <source>
        <dbReference type="EMBL" id="QJA99409.1"/>
    </source>
</evidence>